<keyword evidence="3" id="KW-0732">Signal</keyword>
<name>X0ZAL1_9ZZZZ</name>
<dbReference type="EMBL" id="BART01005933">
    <property type="protein sequence ID" value="GAG55332.1"/>
    <property type="molecule type" value="Genomic_DNA"/>
</dbReference>
<comment type="caution">
    <text evidence="5">The sequence shown here is derived from an EMBL/GenBank/DDBJ whole genome shotgun (WGS) entry which is preliminary data.</text>
</comment>
<dbReference type="Pfam" id="PF00496">
    <property type="entry name" value="SBP_bac_5"/>
    <property type="match status" value="1"/>
</dbReference>
<comment type="similarity">
    <text evidence="1">Belongs to the bacterial solute-binding protein 5 family.</text>
</comment>
<dbReference type="AlphaFoldDB" id="X0ZAL1"/>
<organism evidence="5">
    <name type="scientific">marine sediment metagenome</name>
    <dbReference type="NCBI Taxonomy" id="412755"/>
    <lineage>
        <taxon>unclassified sequences</taxon>
        <taxon>metagenomes</taxon>
        <taxon>ecological metagenomes</taxon>
    </lineage>
</organism>
<dbReference type="InterPro" id="IPR039424">
    <property type="entry name" value="SBP_5"/>
</dbReference>
<protein>
    <recommendedName>
        <fullName evidence="4">Solute-binding protein family 5 domain-containing protein</fullName>
    </recommendedName>
</protein>
<evidence type="ECO:0000256" key="3">
    <source>
        <dbReference type="ARBA" id="ARBA00022729"/>
    </source>
</evidence>
<dbReference type="PANTHER" id="PTHR30290">
    <property type="entry name" value="PERIPLASMIC BINDING COMPONENT OF ABC TRANSPORTER"/>
    <property type="match status" value="1"/>
</dbReference>
<gene>
    <name evidence="5" type="ORF">S01H4_13468</name>
</gene>
<feature type="domain" description="Solute-binding protein family 5" evidence="4">
    <location>
        <begin position="70"/>
        <end position="288"/>
    </location>
</feature>
<sequence>MIRAVRFTVIILFLSLSPVCLFADSETHIVFAHPSDCITLDPAKIIDTESSLVASQIFETLVFIDESLNLKPHLAQVWTISDDGKIYTFSLRKGVFFHDGSELDAQTVCLNFMRQIDPNNPYYEKEGFPTASTRLKYISSVKAIDKYTVRIMLNKPFSPFLSYLSMIENAIISHTSIRSSKDQSLFVACGTGPFVFKEWSRNKKIDLVKNAGYWQGIPAIDKLTFSVIKNNGLRFLSCGLGYVDGMSGFSPEHINYARQDQDIILYRLFGANISYLSINNVFNSRKMRYLFQNPLLQVTGVK</sequence>
<reference evidence="5" key="1">
    <citation type="journal article" date="2014" name="Front. Microbiol.">
        <title>High frequency of phylogenetically diverse reductive dehalogenase-homologous genes in deep subseafloor sedimentary metagenomes.</title>
        <authorList>
            <person name="Kawai M."/>
            <person name="Futagami T."/>
            <person name="Toyoda A."/>
            <person name="Takaki Y."/>
            <person name="Nishi S."/>
            <person name="Hori S."/>
            <person name="Arai W."/>
            <person name="Tsubouchi T."/>
            <person name="Morono Y."/>
            <person name="Uchiyama I."/>
            <person name="Ito T."/>
            <person name="Fujiyama A."/>
            <person name="Inagaki F."/>
            <person name="Takami H."/>
        </authorList>
    </citation>
    <scope>NUCLEOTIDE SEQUENCE</scope>
    <source>
        <strain evidence="5">Expedition CK06-06</strain>
    </source>
</reference>
<evidence type="ECO:0000256" key="1">
    <source>
        <dbReference type="ARBA" id="ARBA00005695"/>
    </source>
</evidence>
<dbReference type="InterPro" id="IPR000914">
    <property type="entry name" value="SBP_5_dom"/>
</dbReference>
<dbReference type="GO" id="GO:1904680">
    <property type="term" value="F:peptide transmembrane transporter activity"/>
    <property type="evidence" value="ECO:0007669"/>
    <property type="project" value="TreeGrafter"/>
</dbReference>
<evidence type="ECO:0000313" key="5">
    <source>
        <dbReference type="EMBL" id="GAG55332.1"/>
    </source>
</evidence>
<dbReference type="Gene3D" id="3.90.76.10">
    <property type="entry name" value="Dipeptide-binding Protein, Domain 1"/>
    <property type="match status" value="1"/>
</dbReference>
<proteinExistence type="inferred from homology"/>
<dbReference type="PANTHER" id="PTHR30290:SF9">
    <property type="entry name" value="OLIGOPEPTIDE-BINDING PROTEIN APPA"/>
    <property type="match status" value="1"/>
</dbReference>
<evidence type="ECO:0000256" key="2">
    <source>
        <dbReference type="ARBA" id="ARBA00022448"/>
    </source>
</evidence>
<dbReference type="SUPFAM" id="SSF53850">
    <property type="entry name" value="Periplasmic binding protein-like II"/>
    <property type="match status" value="1"/>
</dbReference>
<keyword evidence="2" id="KW-0813">Transport</keyword>
<evidence type="ECO:0000259" key="4">
    <source>
        <dbReference type="Pfam" id="PF00496"/>
    </source>
</evidence>
<dbReference type="GO" id="GO:0015833">
    <property type="term" value="P:peptide transport"/>
    <property type="evidence" value="ECO:0007669"/>
    <property type="project" value="TreeGrafter"/>
</dbReference>
<accession>X0ZAL1</accession>
<dbReference type="Gene3D" id="3.40.190.10">
    <property type="entry name" value="Periplasmic binding protein-like II"/>
    <property type="match status" value="1"/>
</dbReference>